<dbReference type="PANTHER" id="PTHR33473:SF19">
    <property type="entry name" value="ATP-DEPENDENT CLP PROTEASE ADAPTER PROTEIN CLPS"/>
    <property type="match status" value="1"/>
</dbReference>
<dbReference type="Proteomes" id="UP000029640">
    <property type="component" value="Unassembled WGS sequence"/>
</dbReference>
<dbReference type="NCBIfam" id="NF000672">
    <property type="entry name" value="PRK00033.1-5"/>
    <property type="match status" value="1"/>
</dbReference>
<dbReference type="GO" id="GO:0006508">
    <property type="term" value="P:proteolysis"/>
    <property type="evidence" value="ECO:0007669"/>
    <property type="project" value="UniProtKB-UniRule"/>
</dbReference>
<name>A0A095WXZ4_9GAMM</name>
<accession>A0A095WXZ4</accession>
<dbReference type="SUPFAM" id="SSF54736">
    <property type="entry name" value="ClpS-like"/>
    <property type="match status" value="1"/>
</dbReference>
<organism evidence="3 4">
    <name type="scientific">Pseudohaliea rubra DSM 19751</name>
    <dbReference type="NCBI Taxonomy" id="1265313"/>
    <lineage>
        <taxon>Bacteria</taxon>
        <taxon>Pseudomonadati</taxon>
        <taxon>Pseudomonadota</taxon>
        <taxon>Gammaproteobacteria</taxon>
        <taxon>Cellvibrionales</taxon>
        <taxon>Halieaceae</taxon>
        <taxon>Pseudohaliea</taxon>
    </lineage>
</organism>
<protein>
    <recommendedName>
        <fullName evidence="1">ATP-dependent Clp protease adapter protein ClpS</fullName>
    </recommendedName>
</protein>
<dbReference type="InterPro" id="IPR003769">
    <property type="entry name" value="ClpS_core"/>
</dbReference>
<dbReference type="Gene3D" id="3.30.1390.10">
    <property type="match status" value="1"/>
</dbReference>
<dbReference type="HAMAP" id="MF_00302">
    <property type="entry name" value="ClpS"/>
    <property type="match status" value="1"/>
</dbReference>
<dbReference type="GO" id="GO:0030163">
    <property type="term" value="P:protein catabolic process"/>
    <property type="evidence" value="ECO:0007669"/>
    <property type="project" value="InterPro"/>
</dbReference>
<dbReference type="InterPro" id="IPR014719">
    <property type="entry name" value="Ribosomal_bL12_C/ClpS-like"/>
</dbReference>
<dbReference type="NCBIfam" id="NF000669">
    <property type="entry name" value="PRK00033.1-2"/>
    <property type="match status" value="1"/>
</dbReference>
<evidence type="ECO:0000256" key="1">
    <source>
        <dbReference type="HAMAP-Rule" id="MF_00302"/>
    </source>
</evidence>
<gene>
    <name evidence="1" type="primary">clpS</name>
    <name evidence="3" type="ORF">HRUBRA_01888</name>
</gene>
<dbReference type="AlphaFoldDB" id="A0A095WXZ4"/>
<comment type="subunit">
    <text evidence="1">Binds to the N-terminal domain of the chaperone ClpA.</text>
</comment>
<dbReference type="PATRIC" id="fig|1265313.6.peg.1867"/>
<dbReference type="Pfam" id="PF02617">
    <property type="entry name" value="ClpS"/>
    <property type="match status" value="1"/>
</dbReference>
<evidence type="ECO:0000259" key="2">
    <source>
        <dbReference type="Pfam" id="PF02617"/>
    </source>
</evidence>
<evidence type="ECO:0000313" key="4">
    <source>
        <dbReference type="Proteomes" id="UP000029640"/>
    </source>
</evidence>
<evidence type="ECO:0000313" key="3">
    <source>
        <dbReference type="EMBL" id="KGE03509.1"/>
    </source>
</evidence>
<dbReference type="EMBL" id="AUVB01000054">
    <property type="protein sequence ID" value="KGE03509.1"/>
    <property type="molecule type" value="Genomic_DNA"/>
</dbReference>
<reference evidence="3 4" key="1">
    <citation type="journal article" date="2014" name="Genome Announc.">
        <title>Genome Sequence of Gammaproteobacterial Pseudohaliea rubra Type Strain DSM 19751, Isolated from Coastal Seawater of the Mediterranean Sea.</title>
        <authorList>
            <person name="Spring S."/>
            <person name="Fiebig A."/>
            <person name="Riedel T."/>
            <person name="Goker M."/>
            <person name="Klenk H.P."/>
        </authorList>
    </citation>
    <scope>NUCLEOTIDE SEQUENCE [LARGE SCALE GENOMIC DNA]</scope>
    <source>
        <strain evidence="3 4">DSM 19751</strain>
    </source>
</reference>
<dbReference type="HOGENOM" id="CLU_134358_2_0_6"/>
<dbReference type="PANTHER" id="PTHR33473">
    <property type="entry name" value="ATP-DEPENDENT CLP PROTEASE ADAPTER PROTEIN CLPS1, CHLOROPLASTIC"/>
    <property type="match status" value="1"/>
</dbReference>
<proteinExistence type="inferred from homology"/>
<comment type="function">
    <text evidence="1">Involved in the modulation of the specificity of the ClpAP-mediated ATP-dependent protein degradation.</text>
</comment>
<comment type="similarity">
    <text evidence="1">Belongs to the ClpS family.</text>
</comment>
<comment type="caution">
    <text evidence="3">The sequence shown here is derived from an EMBL/GenBank/DDBJ whole genome shotgun (WGS) entry which is preliminary data.</text>
</comment>
<keyword evidence="4" id="KW-1185">Reference proteome</keyword>
<keyword evidence="3" id="KW-0378">Hydrolase</keyword>
<keyword evidence="3" id="KW-0645">Protease</keyword>
<dbReference type="STRING" id="1265313.HRUBRA_01888"/>
<dbReference type="eggNOG" id="COG2127">
    <property type="taxonomic scope" value="Bacteria"/>
</dbReference>
<dbReference type="InterPro" id="IPR022935">
    <property type="entry name" value="ClpS"/>
</dbReference>
<dbReference type="GO" id="GO:0008233">
    <property type="term" value="F:peptidase activity"/>
    <property type="evidence" value="ECO:0007669"/>
    <property type="project" value="UniProtKB-KW"/>
</dbReference>
<sequence length="133" mass="14981">MLALVTNPREPKSSIVSMMRSRFTERLSAQEDDADGGLALENAQPELKKPPLFKVVLLNDDYTPMEFVVEVLEQFFLMNREQATQVMLTVHTQGKGVCGVYTRDIAETKAAQVNQYAREHQHPLLCEIEASEG</sequence>
<dbReference type="FunFam" id="3.30.1390.10:FF:000002">
    <property type="entry name" value="ATP-dependent Clp protease adapter protein ClpS"/>
    <property type="match status" value="1"/>
</dbReference>
<feature type="domain" description="Adaptor protein ClpS core" evidence="2">
    <location>
        <begin position="48"/>
        <end position="127"/>
    </location>
</feature>